<dbReference type="InterPro" id="IPR036116">
    <property type="entry name" value="FN3_sf"/>
</dbReference>
<dbReference type="AlphaFoldDB" id="A0A1Y6CGN7"/>
<feature type="domain" description="Fibronectin type-III" evidence="1">
    <location>
        <begin position="346"/>
        <end position="444"/>
    </location>
</feature>
<dbReference type="Gene3D" id="2.60.40.10">
    <property type="entry name" value="Immunoglobulins"/>
    <property type="match status" value="4"/>
</dbReference>
<dbReference type="PROSITE" id="PS51257">
    <property type="entry name" value="PROKAR_LIPOPROTEIN"/>
    <property type="match status" value="1"/>
</dbReference>
<reference evidence="3" key="1">
    <citation type="submission" date="2017-04" db="EMBL/GenBank/DDBJ databases">
        <authorList>
            <person name="Varghese N."/>
            <person name="Submissions S."/>
        </authorList>
    </citation>
    <scope>NUCLEOTIDE SEQUENCE [LARGE SCALE GENOMIC DNA]</scope>
    <source>
        <strain evidence="3">RKEM611</strain>
    </source>
</reference>
<dbReference type="STRING" id="1513793.SAMN06296036_12226"/>
<dbReference type="InterPro" id="IPR013783">
    <property type="entry name" value="Ig-like_fold"/>
</dbReference>
<keyword evidence="3" id="KW-1185">Reference proteome</keyword>
<dbReference type="RefSeq" id="WP_143478257.1">
    <property type="nucleotide sequence ID" value="NZ_FWZT01000022.1"/>
</dbReference>
<dbReference type="InterPro" id="IPR003961">
    <property type="entry name" value="FN3_dom"/>
</dbReference>
<evidence type="ECO:0000259" key="1">
    <source>
        <dbReference type="PROSITE" id="PS50853"/>
    </source>
</evidence>
<gene>
    <name evidence="2" type="ORF">SAMN06296036_12226</name>
</gene>
<sequence>MKHPSLAILGFLTLTALSGCGDGEGFATLEEEAYFGITSGDVSIQSYYPQDSVIRLAANGTTTFGVNLVGGGDEDVIYSYRLDGETLGAGSSPFYNLSGTLVSAGEHSFSIEASNGSATDEHTFRIIRNNPPSLSNQSPETNTYTFDCSSDTLLFNVAFTDLDADPVSVEWERNEIPLDSSVLVDTDEERSRALLEMDCSAPINDTITAKVSDGIDITEQTWTVLDPTSGASSVVGNSAIVFDPVSYDFSFVQAYTGSETTTITATNSTSMPIYISSFGSLGTHYSKVSDNCPRSPTAFEAGASCTITISFSPQGPGLLPASLTVSYASTVGGEALQSVLGLSGTGVSPLTFDGLQSISDIYHNRVTLNWDASATAASFIVFQVSGSSLVYNRTIVNSGGSVTSVEVDELSPSTAYTFRVKATDVFGNQDSNTADSNTTTLANKSPLLGALTASTFYSGEAITTLDAQDANTNSDFDEDYDALTYTCRYDKSINGTVGTGLGACTALVNEGGGNPSFSSTAGVFGNWKPLHAEIGNTYEFEIVATDPYGASSKAVFSGTINQGTPDQPTISGISSARSSSNTPTVTGTGTANLTVVLYSDNTCSTQVGSGSVDGAGNFSIQVTVPENGSYTIHGKTVNAINNYSACSATSVSFTEDSTAPSPLTLSGTTPVSPANVASPTVDGVTETGVDVYVYTNNDCTGQVGTLSAAANTTGNFSISVAAAADSANTFYVVAVDDVGNTTSCSANSVSYTHYSIANNVGWFKSRDTDDVADPSRVNPDADVALRWYDGRFDATTFSFTANNSFITVKKAGHYLLALTVPVSKDSKNDGVRVASRFTIYINGAPGDAGAYQVTGALAEATYIRDSDGHAESSAHMTIITPALSVDDEIYAIAYKGGNTSNASAESSFVEFSNVASLYAEHIDPASRTVFGAYATTNTDGSGELNNNSNDIDSDGQRFGHELKWNVNDFSSFNTAGYTHANLGSRITLDGAGYYFVTVNLPMTSTGQRASPTVVVEVLGEATEIQGRATHSYMRAATDAGNSGNNRTSVQWTGIVQTTTTNRELTVRTFRDSTYTGVTNSVTIPGGESASIFIEKLDLSTRAFQAYATTLGGSTEWNPSSLAQIDWDTTNGFKDATYFSHDNATNEQQITFAQGGDYLLIYNDALQSVQKTTSGSKRVNPKVMLYKGATAVTGAEVKNHYMRLHQHYHSSGTMTYFLQGVQASDVYTLRVVGEADTSKSVIVVDPAQLTIIKKD</sequence>
<evidence type="ECO:0000313" key="3">
    <source>
        <dbReference type="Proteomes" id="UP000192907"/>
    </source>
</evidence>
<dbReference type="Proteomes" id="UP000192907">
    <property type="component" value="Unassembled WGS sequence"/>
</dbReference>
<protein>
    <recommendedName>
        <fullName evidence="1">Fibronectin type-III domain-containing protein</fullName>
    </recommendedName>
</protein>
<name>A0A1Y6CGN7_9BACT</name>
<accession>A0A1Y6CGN7</accession>
<evidence type="ECO:0000313" key="2">
    <source>
        <dbReference type="EMBL" id="SMF64315.1"/>
    </source>
</evidence>
<proteinExistence type="predicted"/>
<dbReference type="CDD" id="cd00063">
    <property type="entry name" value="FN3"/>
    <property type="match status" value="1"/>
</dbReference>
<organism evidence="2 3">
    <name type="scientific">Pseudobacteriovorax antillogorgiicola</name>
    <dbReference type="NCBI Taxonomy" id="1513793"/>
    <lineage>
        <taxon>Bacteria</taxon>
        <taxon>Pseudomonadati</taxon>
        <taxon>Bdellovibrionota</taxon>
        <taxon>Oligoflexia</taxon>
        <taxon>Oligoflexales</taxon>
        <taxon>Pseudobacteriovoracaceae</taxon>
        <taxon>Pseudobacteriovorax</taxon>
    </lineage>
</organism>
<dbReference type="PROSITE" id="PS50853">
    <property type="entry name" value="FN3"/>
    <property type="match status" value="1"/>
</dbReference>
<dbReference type="EMBL" id="FWZT01000022">
    <property type="protein sequence ID" value="SMF64315.1"/>
    <property type="molecule type" value="Genomic_DNA"/>
</dbReference>
<dbReference type="SUPFAM" id="SSF49265">
    <property type="entry name" value="Fibronectin type III"/>
    <property type="match status" value="1"/>
</dbReference>